<organism evidence="1 2">
    <name type="scientific">Leptotrichia hofstadii</name>
    <dbReference type="NCBI Taxonomy" id="157688"/>
    <lineage>
        <taxon>Bacteria</taxon>
        <taxon>Fusobacteriati</taxon>
        <taxon>Fusobacteriota</taxon>
        <taxon>Fusobacteriia</taxon>
        <taxon>Fusobacteriales</taxon>
        <taxon>Leptotrichiaceae</taxon>
        <taxon>Leptotrichia</taxon>
    </lineage>
</organism>
<dbReference type="Proteomes" id="UP000321892">
    <property type="component" value="Chromosome"/>
</dbReference>
<dbReference type="RefSeq" id="WP_026745885.1">
    <property type="nucleotide sequence ID" value="NZ_AP019823.1"/>
</dbReference>
<name>A0A510JMZ4_9FUSO</name>
<gene>
    <name evidence="1" type="ORF">JCM16775_2442</name>
</gene>
<evidence type="ECO:0008006" key="3">
    <source>
        <dbReference type="Google" id="ProtNLM"/>
    </source>
</evidence>
<reference evidence="1 2" key="1">
    <citation type="submission" date="2019-07" db="EMBL/GenBank/DDBJ databases">
        <title>Complete Genome Sequence of Leptotrichia hofstadii Strain JCM16775.</title>
        <authorList>
            <person name="Watanabe S."/>
            <person name="Cui L."/>
        </authorList>
    </citation>
    <scope>NUCLEOTIDE SEQUENCE [LARGE SCALE GENOMIC DNA]</scope>
    <source>
        <strain evidence="1 2">JCM16775</strain>
    </source>
</reference>
<keyword evidence="2" id="KW-1185">Reference proteome</keyword>
<evidence type="ECO:0000313" key="1">
    <source>
        <dbReference type="EMBL" id="BBM39705.1"/>
    </source>
</evidence>
<dbReference type="AlphaFoldDB" id="A0A510JMZ4"/>
<accession>A0A510JMZ4</accession>
<evidence type="ECO:0000313" key="2">
    <source>
        <dbReference type="Proteomes" id="UP000321892"/>
    </source>
</evidence>
<protein>
    <recommendedName>
        <fullName evidence="3">Ethanolamine utilization protein</fullName>
    </recommendedName>
</protein>
<dbReference type="EMBL" id="AP019823">
    <property type="protein sequence ID" value="BBM39705.1"/>
    <property type="molecule type" value="Genomic_DNA"/>
</dbReference>
<dbReference type="KEGG" id="lhf:JCM16775_2442"/>
<dbReference type="OrthoDB" id="81660at2"/>
<proteinExistence type="predicted"/>
<sequence length="214" mass="24882">MDTQNLIEVLAREVLKEIEKRENEKLSENNEVISKKSVITVFLGNDEVLKDELKNEISFMDNVKLDSTWEDVRQNENKKVLVVSTLGINDLIDLSQGRKSIMTEFLFNDSQVILVEEGLEYKKYTKPAVLINLYDEYLEKVKEFGIKVVKRTEVKNIFCAKEKVYLKGLITESRLRKLGLKNQMLEVDAKSKVTSLAMDYIKENSIELYYERGQ</sequence>